<protein>
    <recommendedName>
        <fullName evidence="2">Agenet domain-containing protein</fullName>
    </recommendedName>
</protein>
<reference evidence="3 4" key="1">
    <citation type="submission" date="2018-06" db="EMBL/GenBank/DDBJ databases">
        <title>The Genome of Cuscuta australis (Dodder) Provides Insight into the Evolution of Plant Parasitism.</title>
        <authorList>
            <person name="Liu H."/>
        </authorList>
    </citation>
    <scope>NUCLEOTIDE SEQUENCE [LARGE SCALE GENOMIC DNA]</scope>
    <source>
        <strain evidence="4">cv. Yunnan</strain>
        <tissue evidence="3">Vines</tissue>
    </source>
</reference>
<feature type="domain" description="Agenet" evidence="2">
    <location>
        <begin position="1606"/>
        <end position="1664"/>
    </location>
</feature>
<feature type="compositionally biased region" description="Polar residues" evidence="1">
    <location>
        <begin position="1840"/>
        <end position="1851"/>
    </location>
</feature>
<organism evidence="3 4">
    <name type="scientific">Cuscuta australis</name>
    <dbReference type="NCBI Taxonomy" id="267555"/>
    <lineage>
        <taxon>Eukaryota</taxon>
        <taxon>Viridiplantae</taxon>
        <taxon>Streptophyta</taxon>
        <taxon>Embryophyta</taxon>
        <taxon>Tracheophyta</taxon>
        <taxon>Spermatophyta</taxon>
        <taxon>Magnoliopsida</taxon>
        <taxon>eudicotyledons</taxon>
        <taxon>Gunneridae</taxon>
        <taxon>Pentapetalae</taxon>
        <taxon>asterids</taxon>
        <taxon>lamiids</taxon>
        <taxon>Solanales</taxon>
        <taxon>Convolvulaceae</taxon>
        <taxon>Cuscuteae</taxon>
        <taxon>Cuscuta</taxon>
        <taxon>Cuscuta subgen. Grammica</taxon>
        <taxon>Cuscuta sect. Cleistogrammica</taxon>
    </lineage>
</organism>
<dbReference type="Pfam" id="PF05641">
    <property type="entry name" value="Agenet"/>
    <property type="match status" value="1"/>
</dbReference>
<dbReference type="PANTHER" id="PTHR48429:SF1">
    <property type="entry name" value="AGENET DOMAIN-CONTAINING PROTEIN"/>
    <property type="match status" value="1"/>
</dbReference>
<dbReference type="InterPro" id="IPR055274">
    <property type="entry name" value="SWO1"/>
</dbReference>
<evidence type="ECO:0000256" key="1">
    <source>
        <dbReference type="SAM" id="MobiDB-lite"/>
    </source>
</evidence>
<keyword evidence="4" id="KW-1185">Reference proteome</keyword>
<dbReference type="InterPro" id="IPR014002">
    <property type="entry name" value="Agenet_dom_plant"/>
</dbReference>
<dbReference type="InterPro" id="IPR008395">
    <property type="entry name" value="Agenet-like_dom"/>
</dbReference>
<dbReference type="PANTHER" id="PTHR48429">
    <property type="entry name" value="AGENET DOMAIN-CONTAINING PROTEIN"/>
    <property type="match status" value="1"/>
</dbReference>
<evidence type="ECO:0000313" key="3">
    <source>
        <dbReference type="EMBL" id="RAL50703.1"/>
    </source>
</evidence>
<gene>
    <name evidence="3" type="ORF">DM860_015850</name>
</gene>
<feature type="compositionally biased region" description="Basic and acidic residues" evidence="1">
    <location>
        <begin position="1805"/>
        <end position="1828"/>
    </location>
</feature>
<feature type="region of interest" description="Disordered" evidence="1">
    <location>
        <begin position="1803"/>
        <end position="1925"/>
    </location>
</feature>
<evidence type="ECO:0000313" key="4">
    <source>
        <dbReference type="Proteomes" id="UP000249390"/>
    </source>
</evidence>
<dbReference type="Proteomes" id="UP000249390">
    <property type="component" value="Unassembled WGS sequence"/>
</dbReference>
<sequence length="1958" mass="210807">MDCDDSDDQSQNFHLVADNSSKVSSVLCPYALPKFDFDENLHGHLTFDSLVGNGVFLGDPNQEDNPWIEELSRGSSGIEFSPSASESCSVTRRNNVWSEAASSESVEMLLRSVVQEQQNLPVDTVLEESDAGNDLANITSQMEPNLKEDNNLDHVKDSIASVQPNGFPRSNDTTEANAIQIAVQTQMVENYTNENVESRENVQSVKITTEDCIQVELSSNDSNKAEVYTLEDETFVNQRKAKSSALGVQSEECSFDTIMVGHPSERDKFSEVHLEPTSGLPGNFCKGMVDDAIVNQSIAMDDAKSRPMVYQADIPAASRDCSSNVTLDEGVTKARVESTISILGESSSLVGCLDHDLSCAELCKIDVPFTESPKVRESGIVASPKATKNQHLNDDRSMLQEETSAALNSACASDVRVANAKEVEGVETCSNLEPEKCLALKIVDGQNPVAQEHNTIGSVISPDQKPSFSDQKPSFVSPERLSEPFGPQIVSNIAQKSDCGAMMDGTIPAGNSEEGHADEGLEHGNEGIETDGVVLDSGHHASSPSQVEHTQIYREILPSELPVNKCYSDKTASTHEKGIAMPYVIGSSSTFEEHINDVKTICAPKLETSLQIKQDAGDVGQYCSTDDKIRGGSHAMLMKRGNQDKTATIGEHNEANNDGQHLPKPGETGNIAEPVVPLASDAADNCTLNLQAEKNNQDFGDGAVAERIPPSQVTDDVGGKAQSTCMNSGLVASCKDKEDSNVKITPKIDEALPLVSAGGKADSKAVLEIPLVPDQLTPFRGTTQAGSECKKKHGSGKEGRKSTKGNQLKEAPVKFTERMDKSLVNRESSDTKISGIVSAPTSTLPDLNTSVPSGLLQRHFTDSQQVQLRAQIFVYGSLIQGAVPDEACMLSAFGTTDGGRNIWEPAWRACVQNLCGHKSHAIGPETPVQSCSGEKATHQSIKQGFHKSKVLSSPAAQSSSKCSPTPAVIPQLRLSSPPWNKSTPCDRPLTSVVSGAVIDYKSFSSLNPWQIPPGKNIPGHAALSPPVSLPFPGVASLQTSALDVRVRGPVLPITEPVKLTPIKGSPSASSCRKHIPANSIASSLLSGTPDGNTSMIENKRPPASPADLKHRKRRKPYVSDGRGPITSLPIAPAELVSPSGLVSSVTTCQSQPLSAPVVSSICSTLVSVTASPSSLSRERSDLVDASSFLVDHSKRVDINAAKITLTPDDIKQVEVAKLQAEEASAHAAAALGHCQGIWAELDKQKNSSLRPEIEAKLVSAAVAIAAAASVAKAAAAAAKVASDAAAQVKQMVGEAMVSSKSFSIENISLSLTNYVSNSLSATPSIVMDEVENYGSIEATPTAPEHPKNSLGLVKAAELAAEAVLHVGKVVMMDPQPLSELVKSGPDGYWRVSEPMPVMGVKSKDANGEKSDVDMVELGSDDFAKQSECPSVITSHALKISSPLHPRGTSDNMDGSVRAGGISSSIVCAENDLNSNKGFETLELRKTFEVSTGPEIDGGPISLNQDDYGNMVASTKDNIKEGCRVEVLRDSGNHKAWFTANVLSLKDENVYITYTDLQSDAGSGQLKEWIPLSFDGNDEPIIRTNHPMAAAHIEGARKRRRAAVKDYVWSVGDRVDAWIHNCWREGIVVEKNKKDETILSVNFPAQGDTAVVRAWNLRPTLIWKDRVWVEWHTSRDESAFKHDTPKTKRMKLGNPAGETSVMTNISKEDIDVPRSRENSEESLLPLSDNEKLYNGGKNCYEDKPNKPRTTRSGVQKEGSKVVFGVPKPGKTQKFIEVSKQYVSEWGRKNNDSVDNFAKYVMPQGSEARRKDNNDLKTSAEEKEVPEFKSRSLKSRKPPLSSCWTSKDTSLTPITEEAGEERAQNYSETLCAESVKESKTSSSKPVMVKGNNAPSSSKEPKVEIDKSIPEASGPPRRSNRMIHPTSRLLESLQSSILVPKFPALSHNKGHRSHHRDTPKG</sequence>
<feature type="compositionally biased region" description="Polar residues" evidence="1">
    <location>
        <begin position="464"/>
        <end position="474"/>
    </location>
</feature>
<comment type="caution">
    <text evidence="3">The sequence shown here is derived from an EMBL/GenBank/DDBJ whole genome shotgun (WGS) entry which is preliminary data.</text>
</comment>
<evidence type="ECO:0000259" key="2">
    <source>
        <dbReference type="SMART" id="SM00743"/>
    </source>
</evidence>
<feature type="compositionally biased region" description="Basic and acidic residues" evidence="1">
    <location>
        <begin position="1896"/>
        <end position="1906"/>
    </location>
</feature>
<feature type="region of interest" description="Disordered" evidence="1">
    <location>
        <begin position="1733"/>
        <end position="1755"/>
    </location>
</feature>
<accession>A0A328E2N5</accession>
<feature type="domain" description="Agenet" evidence="2">
    <location>
        <begin position="1516"/>
        <end position="1577"/>
    </location>
</feature>
<feature type="region of interest" description="Disordered" evidence="1">
    <location>
        <begin position="1093"/>
        <end position="1124"/>
    </location>
</feature>
<name>A0A328E2N5_9ASTE</name>
<feature type="region of interest" description="Disordered" evidence="1">
    <location>
        <begin position="1938"/>
        <end position="1958"/>
    </location>
</feature>
<feature type="region of interest" description="Disordered" evidence="1">
    <location>
        <begin position="458"/>
        <end position="484"/>
    </location>
</feature>
<dbReference type="EMBL" id="NQVE01000056">
    <property type="protein sequence ID" value="RAL50703.1"/>
    <property type="molecule type" value="Genomic_DNA"/>
</dbReference>
<dbReference type="SMART" id="SM00743">
    <property type="entry name" value="Agenet"/>
    <property type="match status" value="2"/>
</dbReference>
<proteinExistence type="predicted"/>
<feature type="region of interest" description="Disordered" evidence="1">
    <location>
        <begin position="778"/>
        <end position="809"/>
    </location>
</feature>